<dbReference type="EMBL" id="MRZV01000099">
    <property type="protein sequence ID" value="PIK58886.1"/>
    <property type="molecule type" value="Genomic_DNA"/>
</dbReference>
<dbReference type="GO" id="GO:0060271">
    <property type="term" value="P:cilium assembly"/>
    <property type="evidence" value="ECO:0007669"/>
    <property type="project" value="InterPro"/>
</dbReference>
<dbReference type="GO" id="GO:0005814">
    <property type="term" value="C:centriole"/>
    <property type="evidence" value="ECO:0007669"/>
    <property type="project" value="TreeGrafter"/>
</dbReference>
<dbReference type="InterPro" id="IPR040369">
    <property type="entry name" value="ARMC9"/>
</dbReference>
<dbReference type="PANTHER" id="PTHR14881:SF4">
    <property type="entry name" value="LISH DOMAIN-CONTAINING PROTEIN ARMC9"/>
    <property type="match status" value="1"/>
</dbReference>
<dbReference type="GO" id="GO:0036064">
    <property type="term" value="C:ciliary basal body"/>
    <property type="evidence" value="ECO:0007669"/>
    <property type="project" value="InterPro"/>
</dbReference>
<accession>A0A2G8LF48</accession>
<dbReference type="Proteomes" id="UP000230750">
    <property type="component" value="Unassembled WGS sequence"/>
</dbReference>
<proteinExistence type="predicted"/>
<organism evidence="1 2">
    <name type="scientific">Stichopus japonicus</name>
    <name type="common">Sea cucumber</name>
    <dbReference type="NCBI Taxonomy" id="307972"/>
    <lineage>
        <taxon>Eukaryota</taxon>
        <taxon>Metazoa</taxon>
        <taxon>Echinodermata</taxon>
        <taxon>Eleutherozoa</taxon>
        <taxon>Echinozoa</taxon>
        <taxon>Holothuroidea</taxon>
        <taxon>Aspidochirotacea</taxon>
        <taxon>Aspidochirotida</taxon>
        <taxon>Stichopodidae</taxon>
        <taxon>Apostichopus</taxon>
    </lineage>
</organism>
<dbReference type="OrthoDB" id="538223at2759"/>
<dbReference type="GO" id="GO:0097542">
    <property type="term" value="C:ciliary tip"/>
    <property type="evidence" value="ECO:0007669"/>
    <property type="project" value="TreeGrafter"/>
</dbReference>
<dbReference type="AlphaFoldDB" id="A0A2G8LF48"/>
<protein>
    <submittedName>
        <fullName evidence="1">Putative lisH domain-containing protein ARMC9</fullName>
    </submittedName>
</protein>
<evidence type="ECO:0000313" key="2">
    <source>
        <dbReference type="Proteomes" id="UP000230750"/>
    </source>
</evidence>
<name>A0A2G8LF48_STIJA</name>
<gene>
    <name evidence="1" type="ORF">BSL78_04198</name>
</gene>
<sequence length="92" mass="10284">MTYIRRYNKIQADYHNLIGITAELVDTLESCISGNQVTPDYLQSVCQRLFSNQLRESVDVTRPPTANSLLKASFAQYSLHGDFDLLASVVAS</sequence>
<dbReference type="STRING" id="307972.A0A2G8LF48"/>
<keyword evidence="2" id="KW-1185">Reference proteome</keyword>
<comment type="caution">
    <text evidence="1">The sequence shown here is derived from an EMBL/GenBank/DDBJ whole genome shotgun (WGS) entry which is preliminary data.</text>
</comment>
<dbReference type="PANTHER" id="PTHR14881">
    <property type="entry name" value="LISH DOMAIN-CONTAINING PROTEIN ARMC9"/>
    <property type="match status" value="1"/>
</dbReference>
<evidence type="ECO:0000313" key="1">
    <source>
        <dbReference type="EMBL" id="PIK58886.1"/>
    </source>
</evidence>
<reference evidence="1 2" key="1">
    <citation type="journal article" date="2017" name="PLoS Biol.">
        <title>The sea cucumber genome provides insights into morphological evolution and visceral regeneration.</title>
        <authorList>
            <person name="Zhang X."/>
            <person name="Sun L."/>
            <person name="Yuan J."/>
            <person name="Sun Y."/>
            <person name="Gao Y."/>
            <person name="Zhang L."/>
            <person name="Li S."/>
            <person name="Dai H."/>
            <person name="Hamel J.F."/>
            <person name="Liu C."/>
            <person name="Yu Y."/>
            <person name="Liu S."/>
            <person name="Lin W."/>
            <person name="Guo K."/>
            <person name="Jin S."/>
            <person name="Xu P."/>
            <person name="Storey K.B."/>
            <person name="Huan P."/>
            <person name="Zhang T."/>
            <person name="Zhou Y."/>
            <person name="Zhang J."/>
            <person name="Lin C."/>
            <person name="Li X."/>
            <person name="Xing L."/>
            <person name="Huo D."/>
            <person name="Sun M."/>
            <person name="Wang L."/>
            <person name="Mercier A."/>
            <person name="Li F."/>
            <person name="Yang H."/>
            <person name="Xiang J."/>
        </authorList>
    </citation>
    <scope>NUCLEOTIDE SEQUENCE [LARGE SCALE GENOMIC DNA]</scope>
    <source>
        <strain evidence="1">Shaxun</strain>
        <tissue evidence="1">Muscle</tissue>
    </source>
</reference>